<evidence type="ECO:0000256" key="2">
    <source>
        <dbReference type="ARBA" id="ARBA00022722"/>
    </source>
</evidence>
<dbReference type="GO" id="GO:0046872">
    <property type="term" value="F:metal ion binding"/>
    <property type="evidence" value="ECO:0007669"/>
    <property type="project" value="UniProtKB-KW"/>
</dbReference>
<dbReference type="EMBL" id="UOFJ01000210">
    <property type="protein sequence ID" value="VAW66220.1"/>
    <property type="molecule type" value="Genomic_DNA"/>
</dbReference>
<dbReference type="AlphaFoldDB" id="A0A3B0XNA1"/>
<dbReference type="InterPro" id="IPR050891">
    <property type="entry name" value="TatD-type_Hydrolase"/>
</dbReference>
<dbReference type="PROSITE" id="PS01091">
    <property type="entry name" value="TATD_3"/>
    <property type="match status" value="1"/>
</dbReference>
<keyword evidence="4" id="KW-0378">Hydrolase</keyword>
<keyword evidence="6" id="KW-0460">Magnesium</keyword>
<evidence type="ECO:0000256" key="3">
    <source>
        <dbReference type="ARBA" id="ARBA00022723"/>
    </source>
</evidence>
<dbReference type="PIRSF" id="PIRSF005902">
    <property type="entry name" value="DNase_TatD"/>
    <property type="match status" value="1"/>
</dbReference>
<accession>A0A3B0XNA1</accession>
<keyword evidence="3" id="KW-0479">Metal-binding</keyword>
<sequence length="272" mass="30194">MTKLASELIDIGVNLTGKSFKKDVPQVIERAIASGVSHMVVTGTNLQHSEEAIHLCEKWPESLLCTAGLHPHHAKEWNGKAAQKIEQLAKNTAVRAIGECGLDYNRNFSTPKDQRYAFEAQLELAGELALPVFLHQRDAHKDFAQIMDRWRHKLPGGVVHCFTGTPDEARASLDMDLHIGITGWLCDERRGKSLQQAVAVIPAERLMIETDAPYLMPRDLPQTLSGQIKAGRNEPMVLSHICAALAKYKNIDAAEMAVQTTQLARQFFAIKN</sequence>
<dbReference type="CDD" id="cd01310">
    <property type="entry name" value="TatD_DNAse"/>
    <property type="match status" value="1"/>
</dbReference>
<keyword evidence="2" id="KW-0540">Nuclease</keyword>
<evidence type="ECO:0000256" key="5">
    <source>
        <dbReference type="ARBA" id="ARBA00022839"/>
    </source>
</evidence>
<dbReference type="Gene3D" id="3.20.20.140">
    <property type="entry name" value="Metal-dependent hydrolases"/>
    <property type="match status" value="1"/>
</dbReference>
<dbReference type="GO" id="GO:0004527">
    <property type="term" value="F:exonuclease activity"/>
    <property type="evidence" value="ECO:0007669"/>
    <property type="project" value="UniProtKB-KW"/>
</dbReference>
<organism evidence="7">
    <name type="scientific">hydrothermal vent metagenome</name>
    <dbReference type="NCBI Taxonomy" id="652676"/>
    <lineage>
        <taxon>unclassified sequences</taxon>
        <taxon>metagenomes</taxon>
        <taxon>ecological metagenomes</taxon>
    </lineage>
</organism>
<proteinExistence type="predicted"/>
<keyword evidence="1" id="KW-0963">Cytoplasm</keyword>
<evidence type="ECO:0000256" key="6">
    <source>
        <dbReference type="ARBA" id="ARBA00022842"/>
    </source>
</evidence>
<name>A0A3B0XNA1_9ZZZZ</name>
<protein>
    <submittedName>
        <fullName evidence="7">Deoxyribonuclease TatD</fullName>
    </submittedName>
</protein>
<dbReference type="FunFam" id="3.20.20.140:FF:000018">
    <property type="entry name" value="3'-5' ssDNA/RNA exonuclease TatD"/>
    <property type="match status" value="1"/>
</dbReference>
<dbReference type="Pfam" id="PF01026">
    <property type="entry name" value="TatD_DNase"/>
    <property type="match status" value="1"/>
</dbReference>
<evidence type="ECO:0000256" key="1">
    <source>
        <dbReference type="ARBA" id="ARBA00022490"/>
    </source>
</evidence>
<dbReference type="InterPro" id="IPR032466">
    <property type="entry name" value="Metal_Hydrolase"/>
</dbReference>
<evidence type="ECO:0000256" key="4">
    <source>
        <dbReference type="ARBA" id="ARBA00022801"/>
    </source>
</evidence>
<dbReference type="InterPro" id="IPR018228">
    <property type="entry name" value="DNase_TatD-rel_CS"/>
</dbReference>
<dbReference type="SUPFAM" id="SSF51556">
    <property type="entry name" value="Metallo-dependent hydrolases"/>
    <property type="match status" value="1"/>
</dbReference>
<keyword evidence="5" id="KW-0269">Exonuclease</keyword>
<evidence type="ECO:0000313" key="7">
    <source>
        <dbReference type="EMBL" id="VAW66220.1"/>
    </source>
</evidence>
<reference evidence="7" key="1">
    <citation type="submission" date="2018-06" db="EMBL/GenBank/DDBJ databases">
        <authorList>
            <person name="Zhirakovskaya E."/>
        </authorList>
    </citation>
    <scope>NUCLEOTIDE SEQUENCE</scope>
</reference>
<dbReference type="PANTHER" id="PTHR10060">
    <property type="entry name" value="TATD FAMILY DEOXYRIBONUCLEASE"/>
    <property type="match status" value="1"/>
</dbReference>
<dbReference type="InterPro" id="IPR001130">
    <property type="entry name" value="TatD-like"/>
</dbReference>
<dbReference type="PANTHER" id="PTHR10060:SF15">
    <property type="entry name" value="DEOXYRIBONUCLEASE TATDN1"/>
    <property type="match status" value="1"/>
</dbReference>
<gene>
    <name evidence="7" type="ORF">MNBD_GAMMA10-2022</name>
</gene>